<dbReference type="EMBL" id="LXQA010382626">
    <property type="protein sequence ID" value="MCI48178.1"/>
    <property type="molecule type" value="Genomic_DNA"/>
</dbReference>
<evidence type="ECO:0000313" key="2">
    <source>
        <dbReference type="EMBL" id="MCI48178.1"/>
    </source>
</evidence>
<sequence length="103" mass="11597">NAPRERILAEVSSVDFKKAGIRFPKQLPAKAGVDRGKYCRYHRSHGQVTEDCVHLKDAIEIMIQKGYAQKYVKDGDKETHEAQMAIEAPTPEEEDSRSPMPTA</sequence>
<feature type="region of interest" description="Disordered" evidence="1">
    <location>
        <begin position="76"/>
        <end position="103"/>
    </location>
</feature>
<feature type="non-terminal residue" evidence="2">
    <location>
        <position position="1"/>
    </location>
</feature>
<keyword evidence="3" id="KW-1185">Reference proteome</keyword>
<dbReference type="AlphaFoldDB" id="A0A392SH21"/>
<reference evidence="2 3" key="1">
    <citation type="journal article" date="2018" name="Front. Plant Sci.">
        <title>Red Clover (Trifolium pratense) and Zigzag Clover (T. medium) - A Picture of Genomic Similarities and Differences.</title>
        <authorList>
            <person name="Dluhosova J."/>
            <person name="Istvanek J."/>
            <person name="Nedelnik J."/>
            <person name="Repkova J."/>
        </authorList>
    </citation>
    <scope>NUCLEOTIDE SEQUENCE [LARGE SCALE GENOMIC DNA]</scope>
    <source>
        <strain evidence="3">cv. 10/8</strain>
        <tissue evidence="2">Leaf</tissue>
    </source>
</reference>
<organism evidence="2 3">
    <name type="scientific">Trifolium medium</name>
    <dbReference type="NCBI Taxonomy" id="97028"/>
    <lineage>
        <taxon>Eukaryota</taxon>
        <taxon>Viridiplantae</taxon>
        <taxon>Streptophyta</taxon>
        <taxon>Embryophyta</taxon>
        <taxon>Tracheophyta</taxon>
        <taxon>Spermatophyta</taxon>
        <taxon>Magnoliopsida</taxon>
        <taxon>eudicotyledons</taxon>
        <taxon>Gunneridae</taxon>
        <taxon>Pentapetalae</taxon>
        <taxon>rosids</taxon>
        <taxon>fabids</taxon>
        <taxon>Fabales</taxon>
        <taxon>Fabaceae</taxon>
        <taxon>Papilionoideae</taxon>
        <taxon>50 kb inversion clade</taxon>
        <taxon>NPAAA clade</taxon>
        <taxon>Hologalegina</taxon>
        <taxon>IRL clade</taxon>
        <taxon>Trifolieae</taxon>
        <taxon>Trifolium</taxon>
    </lineage>
</organism>
<accession>A0A392SH21</accession>
<evidence type="ECO:0000256" key="1">
    <source>
        <dbReference type="SAM" id="MobiDB-lite"/>
    </source>
</evidence>
<feature type="non-terminal residue" evidence="2">
    <location>
        <position position="103"/>
    </location>
</feature>
<name>A0A392SH21_9FABA</name>
<dbReference type="Proteomes" id="UP000265520">
    <property type="component" value="Unassembled WGS sequence"/>
</dbReference>
<comment type="caution">
    <text evidence="2">The sequence shown here is derived from an EMBL/GenBank/DDBJ whole genome shotgun (WGS) entry which is preliminary data.</text>
</comment>
<evidence type="ECO:0000313" key="3">
    <source>
        <dbReference type="Proteomes" id="UP000265520"/>
    </source>
</evidence>
<proteinExistence type="predicted"/>
<protein>
    <recommendedName>
        <fullName evidence="4">Gag-pol polyprotein</fullName>
    </recommendedName>
</protein>
<evidence type="ECO:0008006" key="4">
    <source>
        <dbReference type="Google" id="ProtNLM"/>
    </source>
</evidence>